<keyword evidence="11 15" id="KW-0472">Membrane</keyword>
<evidence type="ECO:0000256" key="8">
    <source>
        <dbReference type="ARBA" id="ARBA00022737"/>
    </source>
</evidence>
<dbReference type="eggNOG" id="KOG3359">
    <property type="taxonomic scope" value="Eukaryota"/>
</dbReference>
<evidence type="ECO:0000256" key="6">
    <source>
        <dbReference type="ARBA" id="ARBA00022679"/>
    </source>
</evidence>
<protein>
    <recommendedName>
        <fullName evidence="4 15">Dolichyl-phosphate-mannose--protein mannosyltransferase</fullName>
        <ecNumber evidence="4 15">2.4.1.109</ecNumber>
    </recommendedName>
</protein>
<feature type="transmembrane region" description="Helical" evidence="15">
    <location>
        <begin position="143"/>
        <end position="165"/>
    </location>
</feature>
<dbReference type="Pfam" id="PF16192">
    <property type="entry name" value="PMT_4TMC"/>
    <property type="match status" value="1"/>
</dbReference>
<dbReference type="GO" id="GO:0004169">
    <property type="term" value="F:dolichyl-phosphate-mannose-protein mannosyltransferase activity"/>
    <property type="evidence" value="ECO:0007669"/>
    <property type="project" value="UniProtKB-UniRule"/>
</dbReference>
<evidence type="ECO:0000256" key="1">
    <source>
        <dbReference type="ARBA" id="ARBA00004477"/>
    </source>
</evidence>
<feature type="transmembrane region" description="Helical" evidence="15">
    <location>
        <begin position="232"/>
        <end position="248"/>
    </location>
</feature>
<feature type="transmembrane region" description="Helical" evidence="15">
    <location>
        <begin position="172"/>
        <end position="192"/>
    </location>
</feature>
<evidence type="ECO:0000256" key="3">
    <source>
        <dbReference type="ARBA" id="ARBA00007222"/>
    </source>
</evidence>
<dbReference type="KEGG" id="kla:KLLA0_B03762g"/>
<sequence>MVVSKRSKTPAFADKKGDVVEKDEIDKYVKSGKFNEGKGTGIEYIAEKWLLRSAPDSATLYKVMNYLVTGLALVLRLWRISEPREVVFDEVHFGKFASYYLERTYFFDVHPPMAKMLIAAIGWLTGYNGSFKFDDIGYSYDTYYAPFVAYRSLSAVLGVLTVSVVFQTMKELNFKAVTCFIAAFLIAVDNAHVTDTRLILLDAMLIFSIALSIYCYVRFYKLQLTSPFSSEWYLWLYLTGFSLSMVMSTKYVGLLTYCTIGLAVVVNLWQLLDIRSGLSMRKVVKHTLVRINGLIIFPFVVYLFWFWCHFAILNQSGPGDAFMSSDFQDTLLDAPGAVEIKSINYHDIITIKHKATDAFLHSHLAKYPVRYEDGRISSNGQQVTCYSHEDINNQWEILPPSGSKFKKGAPVKLDADIRLRHVGTNTYLLAHDVASPYYPTNEEVTTVSEEEANGESYDFTLFRFQPILPKNSGRVAKTKNSAFRIFHVQTAVALWTHNDKLLPEWGFSQQEVNGNKKVQDPENNWFVDSIVNMPENDSRRIYTPKVPTSMPFFQKWYELQFLMFEHNNKLSSEHPFASNPQSWPLSLSGVSFWTKEEGRKQIFFTGNIVGWWFEIVSVALYLGLVVADLITRQRAVYALNKMARQKLYGPMAFLIFGWCIHYFPFFLMARQKFLHHYLPAHLILAMFSAALWEIVFTDNQSLDFDLDEEDSKNPHDAEPKVYTIAYYLFCLSVIVNVGGCFIYFAPLVYGLSMTVDQIKARQWFDIKLQFAK</sequence>
<evidence type="ECO:0000313" key="18">
    <source>
        <dbReference type="Proteomes" id="UP000000598"/>
    </source>
</evidence>
<dbReference type="Pfam" id="PF02366">
    <property type="entry name" value="PMT"/>
    <property type="match status" value="1"/>
</dbReference>
<dbReference type="UniPathway" id="UPA00378"/>
<evidence type="ECO:0000256" key="11">
    <source>
        <dbReference type="ARBA" id="ARBA00023136"/>
    </source>
</evidence>
<dbReference type="EMBL" id="CR382122">
    <property type="protein sequence ID" value="CAH02094.1"/>
    <property type="molecule type" value="Genomic_DNA"/>
</dbReference>
<name>Q6CWI8_KLULA</name>
<evidence type="ECO:0000256" key="14">
    <source>
        <dbReference type="ARBA" id="ARBA00045102"/>
    </source>
</evidence>
<dbReference type="HOGENOM" id="CLU_008438_0_0_1"/>
<feature type="domain" description="MIR" evidence="16">
    <location>
        <begin position="408"/>
        <end position="467"/>
    </location>
</feature>
<dbReference type="InterPro" id="IPR027005">
    <property type="entry name" value="PMT-like"/>
</dbReference>
<keyword evidence="6 15" id="KW-0808">Transferase</keyword>
<keyword evidence="10 15" id="KW-1133">Transmembrane helix</keyword>
<dbReference type="CDD" id="cd23285">
    <property type="entry name" value="beta-trefoil_MIR_PMT4-like"/>
    <property type="match status" value="1"/>
</dbReference>
<evidence type="ECO:0000256" key="5">
    <source>
        <dbReference type="ARBA" id="ARBA00022676"/>
    </source>
</evidence>
<gene>
    <name evidence="17" type="ORF">KLLA0_B03762g</name>
</gene>
<feature type="transmembrane region" description="Helical" evidence="15">
    <location>
        <begin position="724"/>
        <end position="751"/>
    </location>
</feature>
<evidence type="ECO:0000256" key="2">
    <source>
        <dbReference type="ARBA" id="ARBA00004922"/>
    </source>
</evidence>
<dbReference type="InterPro" id="IPR032421">
    <property type="entry name" value="PMT_4TMC"/>
</dbReference>
<evidence type="ECO:0000259" key="16">
    <source>
        <dbReference type="PROSITE" id="PS50919"/>
    </source>
</evidence>
<comment type="pathway">
    <text evidence="2 15">Protein modification; protein glycosylation.</text>
</comment>
<feature type="transmembrane region" description="Helical" evidence="15">
    <location>
        <begin position="293"/>
        <end position="313"/>
    </location>
</feature>
<accession>Q6CWI8</accession>
<feature type="transmembrane region" description="Helical" evidence="15">
    <location>
        <begin position="254"/>
        <end position="272"/>
    </location>
</feature>
<feature type="domain" description="MIR" evidence="16">
    <location>
        <begin position="340"/>
        <end position="400"/>
    </location>
</feature>
<dbReference type="InterPro" id="IPR016093">
    <property type="entry name" value="MIR_motif"/>
</dbReference>
<feature type="transmembrane region" description="Helical" evidence="15">
    <location>
        <begin position="609"/>
        <end position="630"/>
    </location>
</feature>
<dbReference type="SMART" id="SM00472">
    <property type="entry name" value="MIR"/>
    <property type="match status" value="3"/>
</dbReference>
<dbReference type="CAZy" id="GT39">
    <property type="family name" value="Glycosyltransferase Family 39"/>
</dbReference>
<dbReference type="Proteomes" id="UP000000598">
    <property type="component" value="Chromosome B"/>
</dbReference>
<dbReference type="EC" id="2.4.1.109" evidence="4 15"/>
<dbReference type="InterPro" id="IPR003342">
    <property type="entry name" value="ArnT-like_N"/>
</dbReference>
<proteinExistence type="inferred from homology"/>
<keyword evidence="5 15" id="KW-0328">Glycosyltransferase</keyword>
<feature type="transmembrane region" description="Helical" evidence="15">
    <location>
        <begin position="113"/>
        <end position="131"/>
    </location>
</feature>
<comment type="catalytic activity">
    <reaction evidence="13 15">
        <text>a di-trans,poly-cis-dolichyl beta-D-mannosyl phosphate + L-threonyl-[protein] = 3-O-(alpha-D-mannosyl)-L-threonyl-[protein] + a di-trans,poly-cis-dolichyl phosphate + H(+)</text>
        <dbReference type="Rhea" id="RHEA:53396"/>
        <dbReference type="Rhea" id="RHEA-COMP:11060"/>
        <dbReference type="Rhea" id="RHEA-COMP:13547"/>
        <dbReference type="Rhea" id="RHEA-COMP:19498"/>
        <dbReference type="Rhea" id="RHEA-COMP:19501"/>
        <dbReference type="ChEBI" id="CHEBI:15378"/>
        <dbReference type="ChEBI" id="CHEBI:30013"/>
        <dbReference type="ChEBI" id="CHEBI:57683"/>
        <dbReference type="ChEBI" id="CHEBI:58211"/>
        <dbReference type="ChEBI" id="CHEBI:137323"/>
        <dbReference type="EC" id="2.4.1.109"/>
    </reaction>
</comment>
<evidence type="ECO:0000313" key="17">
    <source>
        <dbReference type="EMBL" id="CAH02094.1"/>
    </source>
</evidence>
<feature type="transmembrane region" description="Helical" evidence="15">
    <location>
        <begin position="651"/>
        <end position="669"/>
    </location>
</feature>
<dbReference type="Gene3D" id="2.80.10.50">
    <property type="match status" value="1"/>
</dbReference>
<dbReference type="PANTHER" id="PTHR10050:SF51">
    <property type="entry name" value="PROTEIN O-MANNOSYL-TRANSFERASE 1"/>
    <property type="match status" value="1"/>
</dbReference>
<keyword evidence="8" id="KW-0677">Repeat</keyword>
<comment type="catalytic activity">
    <reaction evidence="14 15">
        <text>a di-trans,poly-cis-dolichyl beta-D-mannosyl phosphate + L-seryl-[protein] = 3-O-(alpha-D-mannosyl)-L-seryl-[protein] + a di-trans,poly-cis-dolichyl phosphate + H(+)</text>
        <dbReference type="Rhea" id="RHEA:17377"/>
        <dbReference type="Rhea" id="RHEA-COMP:9863"/>
        <dbReference type="Rhea" id="RHEA-COMP:13546"/>
        <dbReference type="Rhea" id="RHEA-COMP:19498"/>
        <dbReference type="Rhea" id="RHEA-COMP:19501"/>
        <dbReference type="ChEBI" id="CHEBI:15378"/>
        <dbReference type="ChEBI" id="CHEBI:29999"/>
        <dbReference type="ChEBI" id="CHEBI:57683"/>
        <dbReference type="ChEBI" id="CHEBI:58211"/>
        <dbReference type="ChEBI" id="CHEBI:137321"/>
        <dbReference type="EC" id="2.4.1.109"/>
    </reaction>
</comment>
<evidence type="ECO:0000256" key="15">
    <source>
        <dbReference type="RuleBase" id="RU367007"/>
    </source>
</evidence>
<dbReference type="PROSITE" id="PS50919">
    <property type="entry name" value="MIR"/>
    <property type="match status" value="3"/>
</dbReference>
<organism evidence="17 18">
    <name type="scientific">Kluyveromyces lactis (strain ATCC 8585 / CBS 2359 / DSM 70799 / NBRC 1267 / NRRL Y-1140 / WM37)</name>
    <name type="common">Yeast</name>
    <name type="synonym">Candida sphaerica</name>
    <dbReference type="NCBI Taxonomy" id="284590"/>
    <lineage>
        <taxon>Eukaryota</taxon>
        <taxon>Fungi</taxon>
        <taxon>Dikarya</taxon>
        <taxon>Ascomycota</taxon>
        <taxon>Saccharomycotina</taxon>
        <taxon>Saccharomycetes</taxon>
        <taxon>Saccharomycetales</taxon>
        <taxon>Saccharomycetaceae</taxon>
        <taxon>Kluyveromyces</taxon>
    </lineage>
</organism>
<reference evidence="17 18" key="1">
    <citation type="journal article" date="2004" name="Nature">
        <title>Genome evolution in yeasts.</title>
        <authorList>
            <consortium name="Genolevures"/>
            <person name="Dujon B."/>
            <person name="Sherman D."/>
            <person name="Fischer G."/>
            <person name="Durrens P."/>
            <person name="Casaregola S."/>
            <person name="Lafontaine I."/>
            <person name="de Montigny J."/>
            <person name="Marck C."/>
            <person name="Neuveglise C."/>
            <person name="Talla E."/>
            <person name="Goffard N."/>
            <person name="Frangeul L."/>
            <person name="Aigle M."/>
            <person name="Anthouard V."/>
            <person name="Babour A."/>
            <person name="Barbe V."/>
            <person name="Barnay S."/>
            <person name="Blanchin S."/>
            <person name="Beckerich J.M."/>
            <person name="Beyne E."/>
            <person name="Bleykasten C."/>
            <person name="Boisrame A."/>
            <person name="Boyer J."/>
            <person name="Cattolico L."/>
            <person name="Confanioleri F."/>
            <person name="de Daruvar A."/>
            <person name="Despons L."/>
            <person name="Fabre E."/>
            <person name="Fairhead C."/>
            <person name="Ferry-Dumazet H."/>
            <person name="Groppi A."/>
            <person name="Hantraye F."/>
            <person name="Hennequin C."/>
            <person name="Jauniaux N."/>
            <person name="Joyet P."/>
            <person name="Kachouri R."/>
            <person name="Kerrest A."/>
            <person name="Koszul R."/>
            <person name="Lemaire M."/>
            <person name="Lesur I."/>
            <person name="Ma L."/>
            <person name="Muller H."/>
            <person name="Nicaud J.M."/>
            <person name="Nikolski M."/>
            <person name="Oztas S."/>
            <person name="Ozier-Kalogeropoulos O."/>
            <person name="Pellenz S."/>
            <person name="Potier S."/>
            <person name="Richard G.F."/>
            <person name="Straub M.L."/>
            <person name="Suleau A."/>
            <person name="Swennene D."/>
            <person name="Tekaia F."/>
            <person name="Wesolowski-Louvel M."/>
            <person name="Westhof E."/>
            <person name="Wirth B."/>
            <person name="Zeniou-Meyer M."/>
            <person name="Zivanovic I."/>
            <person name="Bolotin-Fukuhara M."/>
            <person name="Thierry A."/>
            <person name="Bouchier C."/>
            <person name="Caudron B."/>
            <person name="Scarpelli C."/>
            <person name="Gaillardin C."/>
            <person name="Weissenbach J."/>
            <person name="Wincker P."/>
            <person name="Souciet J.L."/>
        </authorList>
    </citation>
    <scope>NUCLEOTIDE SEQUENCE [LARGE SCALE GENOMIC DNA]</scope>
    <source>
        <strain evidence="18">ATCC 8585 / CBS 2359 / DSM 70799 / NBRC 1267 / NRRL Y-1140 / WM37</strain>
    </source>
</reference>
<comment type="subcellular location">
    <subcellularLocation>
        <location evidence="1 15">Endoplasmic reticulum membrane</location>
        <topology evidence="1 15">Multi-pass membrane protein</topology>
    </subcellularLocation>
</comment>
<evidence type="ECO:0000256" key="9">
    <source>
        <dbReference type="ARBA" id="ARBA00022824"/>
    </source>
</evidence>
<keyword evidence="12" id="KW-0325">Glycoprotein</keyword>
<dbReference type="InParanoid" id="Q6CWI8"/>
<dbReference type="InterPro" id="IPR036300">
    <property type="entry name" value="MIR_dom_sf"/>
</dbReference>
<dbReference type="PANTHER" id="PTHR10050">
    <property type="entry name" value="DOLICHYL-PHOSPHATE-MANNOSE--PROTEIN MANNOSYLTRANSFERASE"/>
    <property type="match status" value="1"/>
</dbReference>
<evidence type="ECO:0000256" key="10">
    <source>
        <dbReference type="ARBA" id="ARBA00022989"/>
    </source>
</evidence>
<keyword evidence="9 15" id="KW-0256">Endoplasmic reticulum</keyword>
<feature type="domain" description="MIR" evidence="16">
    <location>
        <begin position="473"/>
        <end position="530"/>
    </location>
</feature>
<keyword evidence="7 15" id="KW-0812">Transmembrane</keyword>
<dbReference type="FunCoup" id="Q6CWI8">
    <property type="interactions" value="570"/>
</dbReference>
<comment type="function">
    <text evidence="15">Transfers mannose from Dol-P-mannose to Ser or Thr residues on proteins.</text>
</comment>
<dbReference type="OMA" id="NCHLNAP"/>
<evidence type="ECO:0000256" key="7">
    <source>
        <dbReference type="ARBA" id="ARBA00022692"/>
    </source>
</evidence>
<dbReference type="PaxDb" id="284590-Q6CWI8"/>
<dbReference type="GO" id="GO:0005789">
    <property type="term" value="C:endoplasmic reticulum membrane"/>
    <property type="evidence" value="ECO:0007669"/>
    <property type="project" value="UniProtKB-SubCell"/>
</dbReference>
<feature type="transmembrane region" description="Helical" evidence="15">
    <location>
        <begin position="198"/>
        <end position="220"/>
    </location>
</feature>
<dbReference type="AlphaFoldDB" id="Q6CWI8"/>
<evidence type="ECO:0000256" key="4">
    <source>
        <dbReference type="ARBA" id="ARBA00012839"/>
    </source>
</evidence>
<keyword evidence="18" id="KW-1185">Reference proteome</keyword>
<evidence type="ECO:0000256" key="12">
    <source>
        <dbReference type="ARBA" id="ARBA00023180"/>
    </source>
</evidence>
<dbReference type="SUPFAM" id="SSF82109">
    <property type="entry name" value="MIR domain"/>
    <property type="match status" value="1"/>
</dbReference>
<dbReference type="Pfam" id="PF02815">
    <property type="entry name" value="MIR"/>
    <property type="match status" value="1"/>
</dbReference>
<evidence type="ECO:0000256" key="13">
    <source>
        <dbReference type="ARBA" id="ARBA00045085"/>
    </source>
</evidence>
<dbReference type="STRING" id="284590.Q6CWI8"/>
<comment type="similarity">
    <text evidence="3 15">Belongs to the glycosyltransferase 39 family.</text>
</comment>